<reference evidence="1 2" key="1">
    <citation type="submission" date="2024-01" db="EMBL/GenBank/DDBJ databases">
        <title>The genomes of 5 underutilized Papilionoideae crops provide insights into root nodulation and disease resistanc.</title>
        <authorList>
            <person name="Jiang F."/>
        </authorList>
    </citation>
    <scope>NUCLEOTIDE SEQUENCE [LARGE SCALE GENOMIC DNA]</scope>
    <source>
        <strain evidence="1">JINMINGXINNONG_FW02</strain>
        <tissue evidence="1">Leaves</tissue>
    </source>
</reference>
<gene>
    <name evidence="1" type="ORF">VNO80_25457</name>
</gene>
<evidence type="ECO:0000313" key="1">
    <source>
        <dbReference type="EMBL" id="KAK7342502.1"/>
    </source>
</evidence>
<evidence type="ECO:0000313" key="2">
    <source>
        <dbReference type="Proteomes" id="UP001374584"/>
    </source>
</evidence>
<comment type="caution">
    <text evidence="1">The sequence shown here is derived from an EMBL/GenBank/DDBJ whole genome shotgun (WGS) entry which is preliminary data.</text>
</comment>
<sequence length="72" mass="8478">MVDAANYATFGSRHCFAYICFELEIPFLWFRDCVCSVWFDGCRQVIAKVTIENKNISLSNNRTMYTKHFTPR</sequence>
<proteinExistence type="predicted"/>
<name>A0AAN9LZ89_PHACN</name>
<keyword evidence="2" id="KW-1185">Reference proteome</keyword>
<dbReference type="AlphaFoldDB" id="A0AAN9LZ89"/>
<accession>A0AAN9LZ89</accession>
<dbReference type="EMBL" id="JAYMYR010000009">
    <property type="protein sequence ID" value="KAK7342502.1"/>
    <property type="molecule type" value="Genomic_DNA"/>
</dbReference>
<dbReference type="Proteomes" id="UP001374584">
    <property type="component" value="Unassembled WGS sequence"/>
</dbReference>
<organism evidence="1 2">
    <name type="scientific">Phaseolus coccineus</name>
    <name type="common">Scarlet runner bean</name>
    <name type="synonym">Phaseolus multiflorus</name>
    <dbReference type="NCBI Taxonomy" id="3886"/>
    <lineage>
        <taxon>Eukaryota</taxon>
        <taxon>Viridiplantae</taxon>
        <taxon>Streptophyta</taxon>
        <taxon>Embryophyta</taxon>
        <taxon>Tracheophyta</taxon>
        <taxon>Spermatophyta</taxon>
        <taxon>Magnoliopsida</taxon>
        <taxon>eudicotyledons</taxon>
        <taxon>Gunneridae</taxon>
        <taxon>Pentapetalae</taxon>
        <taxon>rosids</taxon>
        <taxon>fabids</taxon>
        <taxon>Fabales</taxon>
        <taxon>Fabaceae</taxon>
        <taxon>Papilionoideae</taxon>
        <taxon>50 kb inversion clade</taxon>
        <taxon>NPAAA clade</taxon>
        <taxon>indigoferoid/millettioid clade</taxon>
        <taxon>Phaseoleae</taxon>
        <taxon>Phaseolus</taxon>
    </lineage>
</organism>
<protein>
    <submittedName>
        <fullName evidence="1">Uncharacterized protein</fullName>
    </submittedName>
</protein>